<proteinExistence type="inferred from homology"/>
<keyword evidence="3" id="KW-0813">Transport</keyword>
<evidence type="ECO:0000256" key="3">
    <source>
        <dbReference type="RuleBase" id="RU000628"/>
    </source>
</evidence>
<organism evidence="6 7">
    <name type="scientific">Cucurbita moschata</name>
    <name type="common">Winter crookneck squash</name>
    <name type="synonym">Cucurbita pepo var. moschata</name>
    <dbReference type="NCBI Taxonomy" id="3662"/>
    <lineage>
        <taxon>Eukaryota</taxon>
        <taxon>Viridiplantae</taxon>
        <taxon>Streptophyta</taxon>
        <taxon>Embryophyta</taxon>
        <taxon>Tracheophyta</taxon>
        <taxon>Spermatophyta</taxon>
        <taxon>Magnoliopsida</taxon>
        <taxon>eudicotyledons</taxon>
        <taxon>Gunneridae</taxon>
        <taxon>Pentapetalae</taxon>
        <taxon>rosids</taxon>
        <taxon>fabids</taxon>
        <taxon>Cucurbitales</taxon>
        <taxon>Cucurbitaceae</taxon>
        <taxon>Cucurbiteae</taxon>
        <taxon>Cucurbita</taxon>
    </lineage>
</organism>
<comment type="similarity">
    <text evidence="1 3">Belongs to the plant LTP family.</text>
</comment>
<gene>
    <name evidence="7" type="primary">LOC111431953</name>
</gene>
<dbReference type="SMART" id="SM00499">
    <property type="entry name" value="AAI"/>
    <property type="match status" value="1"/>
</dbReference>
<dbReference type="GeneID" id="111431953"/>
<dbReference type="CDD" id="cd01960">
    <property type="entry name" value="nsLTP1"/>
    <property type="match status" value="1"/>
</dbReference>
<reference evidence="7" key="1">
    <citation type="submission" date="2025-08" db="UniProtKB">
        <authorList>
            <consortium name="RefSeq"/>
        </authorList>
    </citation>
    <scope>IDENTIFICATION</scope>
    <source>
        <tissue evidence="7">Young leaves</tissue>
    </source>
</reference>
<evidence type="ECO:0000256" key="4">
    <source>
        <dbReference type="SAM" id="SignalP"/>
    </source>
</evidence>
<keyword evidence="2" id="KW-1015">Disulfide bond</keyword>
<dbReference type="Pfam" id="PF00234">
    <property type="entry name" value="Tryp_alpha_amyl"/>
    <property type="match status" value="1"/>
</dbReference>
<dbReference type="GO" id="GO:0006869">
    <property type="term" value="P:lipid transport"/>
    <property type="evidence" value="ECO:0007669"/>
    <property type="project" value="InterPro"/>
</dbReference>
<keyword evidence="6" id="KW-1185">Reference proteome</keyword>
<dbReference type="PANTHER" id="PTHR33076">
    <property type="entry name" value="NON-SPECIFIC LIPID-TRANSFER PROTEIN 2-RELATED"/>
    <property type="match status" value="1"/>
</dbReference>
<evidence type="ECO:0000313" key="6">
    <source>
        <dbReference type="Proteomes" id="UP000504609"/>
    </source>
</evidence>
<dbReference type="InterPro" id="IPR016140">
    <property type="entry name" value="Bifunc_inhib/LTP/seed_store"/>
</dbReference>
<dbReference type="Gene3D" id="1.10.110.10">
    <property type="entry name" value="Plant lipid-transfer and hydrophobic proteins"/>
    <property type="match status" value="1"/>
</dbReference>
<evidence type="ECO:0000256" key="1">
    <source>
        <dbReference type="ARBA" id="ARBA00009748"/>
    </source>
</evidence>
<sequence>MSGIFHLRSTIGALAFVAIFTCSQMVTLSQSADVEACIPVVQELSPCLGFIKGSDSAFGGENPSPSCCTGVGKLVDDAKTKKDRVDLCECIKTSLSMIGPYDPSRIPLIPEDCGIPAQIPPIDSSTDCSKAEDYQFGSAFSYELEDNHNH</sequence>
<name>A0A6J1ECH4_CUCMO</name>
<keyword evidence="4" id="KW-0732">Signal</keyword>
<dbReference type="RefSeq" id="XP_022924453.1">
    <property type="nucleotide sequence ID" value="XM_023068685.1"/>
</dbReference>
<dbReference type="KEGG" id="cmos:111431953"/>
<keyword evidence="3" id="KW-0446">Lipid-binding</keyword>
<dbReference type="PRINTS" id="PR00382">
    <property type="entry name" value="LIPIDTRNSFER"/>
</dbReference>
<feature type="signal peptide" evidence="4">
    <location>
        <begin position="1"/>
        <end position="31"/>
    </location>
</feature>
<dbReference type="SUPFAM" id="SSF47699">
    <property type="entry name" value="Bifunctional inhibitor/lipid-transfer protein/seed storage 2S albumin"/>
    <property type="match status" value="1"/>
</dbReference>
<comment type="function">
    <text evidence="3">Plant non-specific lipid-transfer proteins transfer phospholipids as well as galactolipids across membranes. May play a role in wax or cutin deposition in the cell walls of expanding epidermal cells and certain secretory tissues.</text>
</comment>
<feature type="domain" description="Bifunctional inhibitor/plant lipid transfer protein/seed storage helical" evidence="5">
    <location>
        <begin position="37"/>
        <end position="128"/>
    </location>
</feature>
<dbReference type="GO" id="GO:0008289">
    <property type="term" value="F:lipid binding"/>
    <property type="evidence" value="ECO:0007669"/>
    <property type="project" value="UniProtKB-KW"/>
</dbReference>
<dbReference type="Proteomes" id="UP000504609">
    <property type="component" value="Unplaced"/>
</dbReference>
<evidence type="ECO:0000256" key="2">
    <source>
        <dbReference type="ARBA" id="ARBA00023157"/>
    </source>
</evidence>
<dbReference type="InterPro" id="IPR036312">
    <property type="entry name" value="Bifun_inhib/LTP/seed_sf"/>
</dbReference>
<feature type="chain" id="PRO_5026909462" description="Non-specific lipid-transfer protein" evidence="4">
    <location>
        <begin position="32"/>
        <end position="150"/>
    </location>
</feature>
<evidence type="ECO:0000313" key="7">
    <source>
        <dbReference type="RefSeq" id="XP_022924453.1"/>
    </source>
</evidence>
<dbReference type="AlphaFoldDB" id="A0A6J1ECH4"/>
<accession>A0A6J1ECH4</accession>
<evidence type="ECO:0000259" key="5">
    <source>
        <dbReference type="SMART" id="SM00499"/>
    </source>
</evidence>
<protein>
    <recommendedName>
        <fullName evidence="3">Non-specific lipid-transfer protein</fullName>
    </recommendedName>
</protein>
<dbReference type="InterPro" id="IPR000528">
    <property type="entry name" value="Plant_nsLTP"/>
</dbReference>